<protein>
    <recommendedName>
        <fullName evidence="4">F-box domain-containing protein</fullName>
    </recommendedName>
</protein>
<dbReference type="Proteomes" id="UP001342314">
    <property type="component" value="Unassembled WGS sequence"/>
</dbReference>
<feature type="compositionally biased region" description="Gly residues" evidence="1">
    <location>
        <begin position="527"/>
        <end position="543"/>
    </location>
</feature>
<feature type="compositionally biased region" description="Low complexity" evidence="1">
    <location>
        <begin position="508"/>
        <end position="526"/>
    </location>
</feature>
<evidence type="ECO:0000256" key="1">
    <source>
        <dbReference type="SAM" id="MobiDB-lite"/>
    </source>
</evidence>
<keyword evidence="3" id="KW-1185">Reference proteome</keyword>
<feature type="region of interest" description="Disordered" evidence="1">
    <location>
        <begin position="1"/>
        <end position="47"/>
    </location>
</feature>
<feature type="compositionally biased region" description="Gly residues" evidence="1">
    <location>
        <begin position="563"/>
        <end position="577"/>
    </location>
</feature>
<evidence type="ECO:0000313" key="2">
    <source>
        <dbReference type="EMBL" id="GJN90252.1"/>
    </source>
</evidence>
<dbReference type="AlphaFoldDB" id="A0AAV5GLL1"/>
<feature type="region of interest" description="Disordered" evidence="1">
    <location>
        <begin position="492"/>
        <end position="577"/>
    </location>
</feature>
<dbReference type="Gene3D" id="3.80.10.10">
    <property type="entry name" value="Ribonuclease Inhibitor"/>
    <property type="match status" value="1"/>
</dbReference>
<accession>A0AAV5GLL1</accession>
<feature type="compositionally biased region" description="Low complexity" evidence="1">
    <location>
        <begin position="544"/>
        <end position="559"/>
    </location>
</feature>
<sequence length="728" mass="75941">MASDSHKRAAPADFEPLDGSGRPPPALRDSAPHDPLASDRGGSQPINVRDSILYPELSQELLDAASGGWMGELSKRLERAEADGDGGSNVVLSPAEARSLLHTMQQKLGGFLATPATKADILALIIQLSHNVHRALGSKPPPASLFASLPYDVLRLIFLELRELYIRDEDIGPYFIGRRGLHGWWQLMRQLAPLSPGLHEVCGALYRSELVINDIKTVPSRAELLHSKPERGAQLRSMTISSYDWDHNLRDAEDAGFALPDLVEAAPNLHSLVLASERASTFVSSQSTLRSRSASFLSLMGGVNLSTTITTSLRHLRTLVYNAPCAFTDVIELATALPTLESLDVLGDVEHTRPADLVLRHVSPTLRRLWLPSTKLTAADVSTLLDALAEEQTVRVTALAFTFDPEDFFALAPPSDDAIVHELADLLTTFSFVGPDLREFAISTPAADNPDAGRIRLAPAGLFGPPGGPGAGNGVMITFALAGMGGGGGGAGAGGAGAAGAAPPPAPANGAQPQFAAHRRAPQAGAAGAGGVQGGAGGAGGARGAAPPQFPPFNIFNPATWLPGGGGGGGGGGGAAGGGGPGGNNAAGGPAGGAGGANNNPPGPINNLPGLVNIPGMGDPVPFFDELVDHLRHVEHLELYGRRYDASLINSLRELPLRHLALSVPGDEAREPVTEGLLTAMQECAWPCLRRIELSGRGGEWAASQRRRVKKVAEKREGVVYRSTDVKP</sequence>
<dbReference type="EMBL" id="BQKY01000006">
    <property type="protein sequence ID" value="GJN90252.1"/>
    <property type="molecule type" value="Genomic_DNA"/>
</dbReference>
<evidence type="ECO:0008006" key="4">
    <source>
        <dbReference type="Google" id="ProtNLM"/>
    </source>
</evidence>
<organism evidence="2 3">
    <name type="scientific">Rhodotorula paludigena</name>
    <dbReference type="NCBI Taxonomy" id="86838"/>
    <lineage>
        <taxon>Eukaryota</taxon>
        <taxon>Fungi</taxon>
        <taxon>Dikarya</taxon>
        <taxon>Basidiomycota</taxon>
        <taxon>Pucciniomycotina</taxon>
        <taxon>Microbotryomycetes</taxon>
        <taxon>Sporidiobolales</taxon>
        <taxon>Sporidiobolaceae</taxon>
        <taxon>Rhodotorula</taxon>
    </lineage>
</organism>
<dbReference type="InterPro" id="IPR032675">
    <property type="entry name" value="LRR_dom_sf"/>
</dbReference>
<evidence type="ECO:0000313" key="3">
    <source>
        <dbReference type="Proteomes" id="UP001342314"/>
    </source>
</evidence>
<name>A0AAV5GLL1_9BASI</name>
<comment type="caution">
    <text evidence="2">The sequence shown here is derived from an EMBL/GenBank/DDBJ whole genome shotgun (WGS) entry which is preliminary data.</text>
</comment>
<proteinExistence type="predicted"/>
<gene>
    <name evidence="2" type="ORF">Rhopal_003251-T1</name>
</gene>
<reference evidence="2 3" key="1">
    <citation type="submission" date="2021-12" db="EMBL/GenBank/DDBJ databases">
        <title>High titer production of polyol ester of fatty acids by Rhodotorula paludigena BS15 towards product separation-free biomass refinery.</title>
        <authorList>
            <person name="Mano J."/>
            <person name="Ono H."/>
            <person name="Tanaka T."/>
            <person name="Naito K."/>
            <person name="Sushida H."/>
            <person name="Ike M."/>
            <person name="Tokuyasu K."/>
            <person name="Kitaoka M."/>
        </authorList>
    </citation>
    <scope>NUCLEOTIDE SEQUENCE [LARGE SCALE GENOMIC DNA]</scope>
    <source>
        <strain evidence="2 3">BS15</strain>
    </source>
</reference>